<dbReference type="Proteomes" id="UP001302573">
    <property type="component" value="Unassembled WGS sequence"/>
</dbReference>
<keyword evidence="10" id="KW-0408">Iron</keyword>
<dbReference type="PANTHER" id="PTHR30529">
    <property type="entry name" value="CYTOCHROME B561"/>
    <property type="match status" value="1"/>
</dbReference>
<dbReference type="InterPro" id="IPR016174">
    <property type="entry name" value="Di-haem_cyt_TM"/>
</dbReference>
<evidence type="ECO:0000256" key="6">
    <source>
        <dbReference type="ARBA" id="ARBA00022692"/>
    </source>
</evidence>
<keyword evidence="11 13" id="KW-0472">Membrane</keyword>
<evidence type="ECO:0000256" key="4">
    <source>
        <dbReference type="ARBA" id="ARBA00022475"/>
    </source>
</evidence>
<evidence type="ECO:0000313" key="15">
    <source>
        <dbReference type="EMBL" id="MEA5673728.1"/>
    </source>
</evidence>
<comment type="subcellular location">
    <subcellularLocation>
        <location evidence="2">Cell membrane</location>
        <topology evidence="2">Multi-pass membrane protein</topology>
    </subcellularLocation>
</comment>
<feature type="transmembrane region" description="Helical" evidence="13">
    <location>
        <begin position="61"/>
        <end position="79"/>
    </location>
</feature>
<feature type="domain" description="Cytochrome b561 bacterial/Ni-hydrogenase" evidence="14">
    <location>
        <begin position="15"/>
        <end position="192"/>
    </location>
</feature>
<feature type="transmembrane region" description="Helical" evidence="13">
    <location>
        <begin position="156"/>
        <end position="181"/>
    </location>
</feature>
<evidence type="ECO:0000259" key="14">
    <source>
        <dbReference type="Pfam" id="PF01292"/>
    </source>
</evidence>
<keyword evidence="16" id="KW-1185">Reference proteome</keyword>
<keyword evidence="6 13" id="KW-0812">Transmembrane</keyword>
<proteinExistence type="inferred from homology"/>
<gene>
    <name evidence="15" type="ORF">VA602_20635</name>
</gene>
<dbReference type="InterPro" id="IPR052168">
    <property type="entry name" value="Cytochrome_b561_oxidase"/>
</dbReference>
<evidence type="ECO:0000256" key="9">
    <source>
        <dbReference type="ARBA" id="ARBA00022989"/>
    </source>
</evidence>
<evidence type="ECO:0000256" key="3">
    <source>
        <dbReference type="ARBA" id="ARBA00022448"/>
    </source>
</evidence>
<comment type="cofactor">
    <cofactor evidence="1">
        <name>heme b</name>
        <dbReference type="ChEBI" id="CHEBI:60344"/>
    </cofactor>
</comment>
<keyword evidence="9 13" id="KW-1133">Transmembrane helix</keyword>
<evidence type="ECO:0000256" key="11">
    <source>
        <dbReference type="ARBA" id="ARBA00023136"/>
    </source>
</evidence>
<evidence type="ECO:0000256" key="10">
    <source>
        <dbReference type="ARBA" id="ARBA00023004"/>
    </source>
</evidence>
<keyword evidence="4" id="KW-1003">Cell membrane</keyword>
<organism evidence="15 16">
    <name type="scientific">Pseudomonas machongensis</name>
    <dbReference type="NCBI Taxonomy" id="3110229"/>
    <lineage>
        <taxon>Bacteria</taxon>
        <taxon>Pseudomonadati</taxon>
        <taxon>Pseudomonadota</taxon>
        <taxon>Gammaproteobacteria</taxon>
        <taxon>Pseudomonadales</taxon>
        <taxon>Pseudomonadaceae</taxon>
        <taxon>Pseudomonas</taxon>
    </lineage>
</organism>
<keyword evidence="8" id="KW-0249">Electron transport</keyword>
<dbReference type="SUPFAM" id="SSF81342">
    <property type="entry name" value="Transmembrane di-heme cytochromes"/>
    <property type="match status" value="1"/>
</dbReference>
<feature type="transmembrane region" description="Helical" evidence="13">
    <location>
        <begin position="207"/>
        <end position="227"/>
    </location>
</feature>
<reference evidence="15 16" key="1">
    <citation type="submission" date="2023-12" db="EMBL/GenBank/DDBJ databases">
        <title>Pseudomonas machongensis sp. nov., isolated from wilted pepper plants (Capsicum annuum).</title>
        <authorList>
            <person name="Qiu M."/>
            <person name="Li Y."/>
            <person name="Liu Q."/>
            <person name="Zhang X."/>
            <person name="Huang Y."/>
            <person name="Guo R."/>
            <person name="Hu M."/>
            <person name="Zhou J."/>
            <person name="Zhou X."/>
        </authorList>
    </citation>
    <scope>NUCLEOTIDE SEQUENCE [LARGE SCALE GENOMIC DNA]</scope>
    <source>
        <strain evidence="15 16">MH2</strain>
    </source>
</reference>
<keyword evidence="3" id="KW-0813">Transport</keyword>
<dbReference type="EMBL" id="JAYFUI010000187">
    <property type="protein sequence ID" value="MEA5673728.1"/>
    <property type="molecule type" value="Genomic_DNA"/>
</dbReference>
<evidence type="ECO:0000256" key="13">
    <source>
        <dbReference type="SAM" id="Phobius"/>
    </source>
</evidence>
<dbReference type="PANTHER" id="PTHR30529:SF1">
    <property type="entry name" value="CYTOCHROME B561 HOMOLOG 2"/>
    <property type="match status" value="1"/>
</dbReference>
<protein>
    <submittedName>
        <fullName evidence="15">Cytochrome b/b6 domain-containing protein</fullName>
    </submittedName>
</protein>
<keyword evidence="7" id="KW-0479">Metal-binding</keyword>
<keyword evidence="5" id="KW-0349">Heme</keyword>
<feature type="transmembrane region" description="Helical" evidence="13">
    <location>
        <begin position="99"/>
        <end position="122"/>
    </location>
</feature>
<evidence type="ECO:0000256" key="8">
    <source>
        <dbReference type="ARBA" id="ARBA00022982"/>
    </source>
</evidence>
<comment type="caution">
    <text evidence="15">The sequence shown here is derived from an EMBL/GenBank/DDBJ whole genome shotgun (WGS) entry which is preliminary data.</text>
</comment>
<evidence type="ECO:0000256" key="5">
    <source>
        <dbReference type="ARBA" id="ARBA00022617"/>
    </source>
</evidence>
<dbReference type="Pfam" id="PF01292">
    <property type="entry name" value="Ni_hydr_CYTB"/>
    <property type="match status" value="1"/>
</dbReference>
<evidence type="ECO:0000256" key="7">
    <source>
        <dbReference type="ARBA" id="ARBA00022723"/>
    </source>
</evidence>
<evidence type="ECO:0000256" key="2">
    <source>
        <dbReference type="ARBA" id="ARBA00004651"/>
    </source>
</evidence>
<dbReference type="Gene3D" id="1.20.950.20">
    <property type="entry name" value="Transmembrane di-heme cytochromes, Chain C"/>
    <property type="match status" value="1"/>
</dbReference>
<dbReference type="RefSeq" id="WP_323454175.1">
    <property type="nucleotide sequence ID" value="NZ_JAYFUI010000187.1"/>
</dbReference>
<dbReference type="InterPro" id="IPR011577">
    <property type="entry name" value="Cyt_b561_bac/Ni-Hgenase"/>
</dbReference>
<evidence type="ECO:0000313" key="16">
    <source>
        <dbReference type="Proteomes" id="UP001302573"/>
    </source>
</evidence>
<evidence type="ECO:0000256" key="12">
    <source>
        <dbReference type="ARBA" id="ARBA00037975"/>
    </source>
</evidence>
<name>A0ABU5VK20_9PSED</name>
<feature type="transmembrane region" description="Helical" evidence="13">
    <location>
        <begin position="21"/>
        <end position="41"/>
    </location>
</feature>
<accession>A0ABU5VK20</accession>
<evidence type="ECO:0000256" key="1">
    <source>
        <dbReference type="ARBA" id="ARBA00001970"/>
    </source>
</evidence>
<comment type="similarity">
    <text evidence="12">Belongs to the cytochrome b561 family.</text>
</comment>
<sequence length="245" mass="27438">MKTTSLPRSDSPLYYHPMLRALHWIMAWGFIIMWLTGVLVTNIEGVPFFVDEDRQGLIRDFHKSVGYTLLMLLLLRLGVKLTQPAPAAPLAMPLRDRRLALAGHAAIYLMVVAVCMTGIAIADLHEYGNAYFGIELPQLFPTREQVLGWASTPWAYVLHAALAYGLLALSAGHIAAVWLHARSHKIELLPRMYAKAGKNPAQTRRKLTFVACCIVLLVAVFALRGFVTLGELEEPRDYRTTTPFR</sequence>